<proteinExistence type="predicted"/>
<dbReference type="OrthoDB" id="9798761at2"/>
<organism evidence="2 3">
    <name type="scientific">Actinomyces oris</name>
    <dbReference type="NCBI Taxonomy" id="544580"/>
    <lineage>
        <taxon>Bacteria</taxon>
        <taxon>Bacillati</taxon>
        <taxon>Actinomycetota</taxon>
        <taxon>Actinomycetes</taxon>
        <taxon>Actinomycetales</taxon>
        <taxon>Actinomycetaceae</taxon>
        <taxon>Actinomyces</taxon>
    </lineage>
</organism>
<evidence type="ECO:0000313" key="3">
    <source>
        <dbReference type="Proteomes" id="UP000186471"/>
    </source>
</evidence>
<accession>A0A1Q8VK65</accession>
<gene>
    <name evidence="2" type="ORF">BKH31_02445</name>
</gene>
<dbReference type="PANTHER" id="PTHR39639">
    <property type="entry name" value="CHROMOSOME 16, WHOLE GENOME SHOTGUN SEQUENCE"/>
    <property type="match status" value="1"/>
</dbReference>
<dbReference type="EMBL" id="MSKK01000007">
    <property type="protein sequence ID" value="OLO48475.1"/>
    <property type="molecule type" value="Genomic_DNA"/>
</dbReference>
<feature type="domain" description="GmrSD restriction endonucleases N-terminal" evidence="1">
    <location>
        <begin position="38"/>
        <end position="185"/>
    </location>
</feature>
<dbReference type="InterPro" id="IPR004919">
    <property type="entry name" value="GmrSD_N"/>
</dbReference>
<evidence type="ECO:0000259" key="1">
    <source>
        <dbReference type="Pfam" id="PF03235"/>
    </source>
</evidence>
<dbReference type="PANTHER" id="PTHR39639:SF1">
    <property type="entry name" value="DUF262 DOMAIN-CONTAINING PROTEIN"/>
    <property type="match status" value="1"/>
</dbReference>
<sequence length="361" mass="40975">MNNNEFEGLEGQLKKEREKVDVSDVNFSAREIVRMYIDDELIIAPSYQRKYRWPKNVASRFIESIFLGLPIPPIFVATNDNFSWEVVDGLQRISTLILYMADDPEIRASVSSPDALELQDLENLTQLNGKTYHDLPQPLRLYLARQPLQVVSLTDKSDKSVRFDLFERLNTGSISLSAQEVRTAVYGGRFLSFIEHLSEDENLNSLLKLQEANQNDGTKTEQVLKFFAYKNNSEKFKGAVTKFLNSFAESMDKNSSNFDYVTEERTFRATMSYLNKLMGGRPFLRDRTPVTPLVQFEAAAVGAGMLIESGVQPITPAIDWIHDNELVTASTRGSNTRSMLTRRIDRAKAIFSGEADVLRES</sequence>
<dbReference type="RefSeq" id="WP_075410910.1">
    <property type="nucleotide sequence ID" value="NZ_MSKK01000007.1"/>
</dbReference>
<dbReference type="Proteomes" id="UP000186471">
    <property type="component" value="Unassembled WGS sequence"/>
</dbReference>
<protein>
    <recommendedName>
        <fullName evidence="1">GmrSD restriction endonucleases N-terminal domain-containing protein</fullName>
    </recommendedName>
</protein>
<dbReference type="AlphaFoldDB" id="A0A1Q8VK65"/>
<dbReference type="Pfam" id="PF03235">
    <property type="entry name" value="GmrSD_N"/>
    <property type="match status" value="1"/>
</dbReference>
<evidence type="ECO:0000313" key="2">
    <source>
        <dbReference type="EMBL" id="OLO48475.1"/>
    </source>
</evidence>
<comment type="caution">
    <text evidence="2">The sequence shown here is derived from an EMBL/GenBank/DDBJ whole genome shotgun (WGS) entry which is preliminary data.</text>
</comment>
<reference evidence="2 3" key="1">
    <citation type="submission" date="2016-12" db="EMBL/GenBank/DDBJ databases">
        <title>Genomic comparison of strains in the 'Actinomyces naeslundii' group.</title>
        <authorList>
            <person name="Mughal S.R."/>
            <person name="Do T."/>
            <person name="Gilbert S.C."/>
            <person name="Witherden E.A."/>
            <person name="Didelot X."/>
            <person name="Beighton D."/>
        </authorList>
    </citation>
    <scope>NUCLEOTIDE SEQUENCE [LARGE SCALE GENOMIC DNA]</scope>
    <source>
        <strain evidence="2 3">R21091</strain>
    </source>
</reference>
<name>A0A1Q8VK65_9ACTO</name>